<evidence type="ECO:0000313" key="3">
    <source>
        <dbReference type="Proteomes" id="UP000593576"/>
    </source>
</evidence>
<keyword evidence="3" id="KW-1185">Reference proteome</keyword>
<proteinExistence type="predicted"/>
<sequence length="163" mass="18682">MKGRKRNRGWTRGNVVPNPSQGDSDTRASIIRAQHNRVGRSVEKRLANDRNISVFSSWFTRRRRNSETLDSTSSRPRRRCLCHLIAPGLDLKGFSFLFKTWNKCASGQIATFSGCFHSKKYLTGGLSSMEIFSWFHLSIALSAQSLFNTQSRKRNASFFRDRC</sequence>
<dbReference type="EMBL" id="JABFAF010277606">
    <property type="protein sequence ID" value="MBA0880500.1"/>
    <property type="molecule type" value="Genomic_DNA"/>
</dbReference>
<accession>A0A7J9NB88</accession>
<feature type="region of interest" description="Disordered" evidence="1">
    <location>
        <begin position="1"/>
        <end position="26"/>
    </location>
</feature>
<organism evidence="2 3">
    <name type="scientific">Gossypium schwendimanii</name>
    <name type="common">Cotton</name>
    <dbReference type="NCBI Taxonomy" id="34291"/>
    <lineage>
        <taxon>Eukaryota</taxon>
        <taxon>Viridiplantae</taxon>
        <taxon>Streptophyta</taxon>
        <taxon>Embryophyta</taxon>
        <taxon>Tracheophyta</taxon>
        <taxon>Spermatophyta</taxon>
        <taxon>Magnoliopsida</taxon>
        <taxon>eudicotyledons</taxon>
        <taxon>Gunneridae</taxon>
        <taxon>Pentapetalae</taxon>
        <taxon>rosids</taxon>
        <taxon>malvids</taxon>
        <taxon>Malvales</taxon>
        <taxon>Malvaceae</taxon>
        <taxon>Malvoideae</taxon>
        <taxon>Gossypium</taxon>
    </lineage>
</organism>
<dbReference type="OrthoDB" id="935925at2759"/>
<gene>
    <name evidence="2" type="ORF">Goshw_000029</name>
</gene>
<evidence type="ECO:0000313" key="2">
    <source>
        <dbReference type="EMBL" id="MBA0880500.1"/>
    </source>
</evidence>
<reference evidence="2 3" key="1">
    <citation type="journal article" date="2019" name="Genome Biol. Evol.">
        <title>Insights into the evolution of the New World diploid cottons (Gossypium, subgenus Houzingenia) based on genome sequencing.</title>
        <authorList>
            <person name="Grover C.E."/>
            <person name="Arick M.A. 2nd"/>
            <person name="Thrash A."/>
            <person name="Conover J.L."/>
            <person name="Sanders W.S."/>
            <person name="Peterson D.G."/>
            <person name="Frelichowski J.E."/>
            <person name="Scheffler J.A."/>
            <person name="Scheffler B.E."/>
            <person name="Wendel J.F."/>
        </authorList>
    </citation>
    <scope>NUCLEOTIDE SEQUENCE [LARGE SCALE GENOMIC DNA]</scope>
    <source>
        <strain evidence="2">1</strain>
        <tissue evidence="2">Leaf</tissue>
    </source>
</reference>
<dbReference type="Proteomes" id="UP000593576">
    <property type="component" value="Unassembled WGS sequence"/>
</dbReference>
<evidence type="ECO:0000256" key="1">
    <source>
        <dbReference type="SAM" id="MobiDB-lite"/>
    </source>
</evidence>
<protein>
    <submittedName>
        <fullName evidence="2">Uncharacterized protein</fullName>
    </submittedName>
</protein>
<name>A0A7J9NB88_GOSSC</name>
<dbReference type="AlphaFoldDB" id="A0A7J9NB88"/>
<comment type="caution">
    <text evidence="2">The sequence shown here is derived from an EMBL/GenBank/DDBJ whole genome shotgun (WGS) entry which is preliminary data.</text>
</comment>